<proteinExistence type="predicted"/>
<protein>
    <recommendedName>
        <fullName evidence="1">Polysaccharide pyruvyl transferase domain-containing protein</fullName>
    </recommendedName>
</protein>
<accession>A0AAC8YTV2</accession>
<dbReference type="AlphaFoldDB" id="A0AAC8YTV2"/>
<evidence type="ECO:0000313" key="3">
    <source>
        <dbReference type="EMBL" id="MBB3710178.1"/>
    </source>
</evidence>
<evidence type="ECO:0000313" key="5">
    <source>
        <dbReference type="Proteomes" id="UP000577697"/>
    </source>
</evidence>
<dbReference type="Pfam" id="PF04230">
    <property type="entry name" value="PS_pyruv_trans"/>
    <property type="match status" value="1"/>
</dbReference>
<dbReference type="EMBL" id="JACICB010000045">
    <property type="protein sequence ID" value="MBB3710178.1"/>
    <property type="molecule type" value="Genomic_DNA"/>
</dbReference>
<evidence type="ECO:0000313" key="4">
    <source>
        <dbReference type="Proteomes" id="UP000075755"/>
    </source>
</evidence>
<dbReference type="InterPro" id="IPR007345">
    <property type="entry name" value="Polysacch_pyruvyl_Trfase"/>
</dbReference>
<reference evidence="3 5" key="2">
    <citation type="submission" date="2020-08" db="EMBL/GenBank/DDBJ databases">
        <title>Genomic Encyclopedia of Type Strains, Phase IV (KMG-IV): sequencing the most valuable type-strain genomes for metagenomic binning, comparative biology and taxonomic classification.</title>
        <authorList>
            <person name="Goeker M."/>
        </authorList>
    </citation>
    <scope>NUCLEOTIDE SEQUENCE [LARGE SCALE GENOMIC DNA]</scope>
    <source>
        <strain evidence="3 5">DSM 10368</strain>
    </source>
</reference>
<reference evidence="2 4" key="1">
    <citation type="submission" date="2016-03" db="EMBL/GenBank/DDBJ databases">
        <title>Complete genome of Aminobacter aminovorans KCTC 2477.</title>
        <authorList>
            <person name="Kim K.M."/>
        </authorList>
    </citation>
    <scope>NUCLEOTIDE SEQUENCE [LARGE SCALE GENOMIC DNA]</scope>
    <source>
        <strain evidence="2 4">KCTC 2477</strain>
    </source>
</reference>
<evidence type="ECO:0000259" key="1">
    <source>
        <dbReference type="Pfam" id="PF04230"/>
    </source>
</evidence>
<keyword evidence="5" id="KW-1185">Reference proteome</keyword>
<dbReference type="Proteomes" id="UP000075755">
    <property type="component" value="Chromosome"/>
</dbReference>
<organism evidence="2 4">
    <name type="scientific">Aminobacter aminovorans</name>
    <name type="common">Chelatobacter heintzii</name>
    <dbReference type="NCBI Taxonomy" id="83263"/>
    <lineage>
        <taxon>Bacteria</taxon>
        <taxon>Pseudomonadati</taxon>
        <taxon>Pseudomonadota</taxon>
        <taxon>Alphaproteobacteria</taxon>
        <taxon>Hyphomicrobiales</taxon>
        <taxon>Phyllobacteriaceae</taxon>
        <taxon>Aminobacter</taxon>
    </lineage>
</organism>
<dbReference type="Proteomes" id="UP000577697">
    <property type="component" value="Unassembled WGS sequence"/>
</dbReference>
<evidence type="ECO:0000313" key="2">
    <source>
        <dbReference type="EMBL" id="AMS44246.1"/>
    </source>
</evidence>
<feature type="domain" description="Polysaccharide pyruvyl transferase" evidence="1">
    <location>
        <begin position="222"/>
        <end position="250"/>
    </location>
</feature>
<gene>
    <name evidence="2" type="ORF">AA2016_5340</name>
    <name evidence="3" type="ORF">FHS67_006538</name>
</gene>
<sequence length="321" mass="34633">MSLKSRLSSFRRVYLAARTVDTPPTLLFWWGSYGYRGGPTIGDLMAVDNLSSRLRLRGVEHAVISHPELQIPGHLPVDDLYAIKPAKKLVFVCGPITYSRDLNDLLSVHRLATKIAAGVSVLPNHARMNRRFHHIVGRDGVDPPYFDLAVSETVEPTGKERLETAGVCLRGPQGEYGARRVAMAPQALAMFQDVVRGSTLHPIEIDTVLSPENGPGKIHAGFARSDIVLTTRMHGALLALAAGKPVIAIDQVPGGAKVSAVVGRTGWPFVFQAEKVSAETVRAALDELRAGNWRAHLVGAQARIRALVEDALAASVDAIAD</sequence>
<name>A0AAC8YTV2_AMIAI</name>
<dbReference type="KEGG" id="aak:AA2016_5340"/>
<dbReference type="EMBL" id="CP015005">
    <property type="protein sequence ID" value="AMS44246.1"/>
    <property type="molecule type" value="Genomic_DNA"/>
</dbReference>